<evidence type="ECO:0000313" key="2">
    <source>
        <dbReference type="EMBL" id="RIE11755.1"/>
    </source>
</evidence>
<dbReference type="RefSeq" id="WP_119090018.1">
    <property type="nucleotide sequence ID" value="NZ_QXIW01000033.1"/>
</dbReference>
<dbReference type="PANTHER" id="PTHR36180">
    <property type="entry name" value="DNA-BINDING PROTEIN-RELATED-RELATED"/>
    <property type="match status" value="1"/>
</dbReference>
<protein>
    <recommendedName>
        <fullName evidence="1">Bro-N domain-containing protein</fullName>
    </recommendedName>
</protein>
<accession>A0A398D9L5</accession>
<organism evidence="2 3">
    <name type="scientific">Candidatus Cryosericum hinesii</name>
    <dbReference type="NCBI Taxonomy" id="2290915"/>
    <lineage>
        <taxon>Bacteria</taxon>
        <taxon>Pseudomonadati</taxon>
        <taxon>Caldisericota/Cryosericota group</taxon>
        <taxon>Candidatus Cryosericota</taxon>
        <taxon>Candidatus Cryosericia</taxon>
        <taxon>Candidatus Cryosericales</taxon>
        <taxon>Candidatus Cryosericaceae</taxon>
        <taxon>Candidatus Cryosericum</taxon>
    </lineage>
</organism>
<dbReference type="PANTHER" id="PTHR36180:SF2">
    <property type="entry name" value="BRO FAMILY PROTEIN"/>
    <property type="match status" value="1"/>
</dbReference>
<proteinExistence type="predicted"/>
<reference evidence="2 3" key="1">
    <citation type="submission" date="2018-09" db="EMBL/GenBank/DDBJ databases">
        <title>Discovery and Ecogenomic Context for Candidatus Cryosericales, a Global Caldiserica Order Active in Thawing Permafrost.</title>
        <authorList>
            <person name="Martinez M.A."/>
            <person name="Woodcroft B.J."/>
            <person name="Ignacio Espinoza J.C."/>
            <person name="Zayed A."/>
            <person name="Singleton C.M."/>
            <person name="Boyd J."/>
            <person name="Li Y.-F."/>
            <person name="Purvine S."/>
            <person name="Maughan H."/>
            <person name="Hodgkins S.B."/>
            <person name="Anderson D."/>
            <person name="Sederholm M."/>
            <person name="Temperton B."/>
            <person name="Saleska S.R."/>
            <person name="Tyson G.W."/>
            <person name="Rich V.I."/>
        </authorList>
    </citation>
    <scope>NUCLEOTIDE SEQUENCE [LARGE SCALE GENOMIC DNA]</scope>
    <source>
        <strain evidence="2 3">SMC3</strain>
    </source>
</reference>
<evidence type="ECO:0000259" key="1">
    <source>
        <dbReference type="PROSITE" id="PS51750"/>
    </source>
</evidence>
<dbReference type="EMBL" id="QXIW01000033">
    <property type="protein sequence ID" value="RIE11755.1"/>
    <property type="molecule type" value="Genomic_DNA"/>
</dbReference>
<dbReference type="PROSITE" id="PS51750">
    <property type="entry name" value="BRO_N"/>
    <property type="match status" value="1"/>
</dbReference>
<dbReference type="AlphaFoldDB" id="A0A398D9L5"/>
<evidence type="ECO:0000313" key="3">
    <source>
        <dbReference type="Proteomes" id="UP000266042"/>
    </source>
</evidence>
<feature type="domain" description="Bro-N" evidence="1">
    <location>
        <begin position="2"/>
        <end position="105"/>
    </location>
</feature>
<dbReference type="Pfam" id="PF02498">
    <property type="entry name" value="Bro-N"/>
    <property type="match status" value="1"/>
</dbReference>
<gene>
    <name evidence="2" type="ORF">SMC3_08180</name>
</gene>
<name>A0A398D9L5_9BACT</name>
<sequence length="163" mass="18457">MSNDLQVWQYNKNKFRTVTKDGEPWFVAKDLSDILEFRDPEQALRGLEDSEKGTTIVGTLGGQQSMTVINESGMYALILKSRKKEAKYFRLWVTGTVLPEIRKHGTYAIATATPALTVPATFSEALFLAAKQAEQVKQWLTHQTSWTSEAASYTATFFTVRRR</sequence>
<dbReference type="InterPro" id="IPR003497">
    <property type="entry name" value="BRO_N_domain"/>
</dbReference>
<comment type="caution">
    <text evidence="2">The sequence shown here is derived from an EMBL/GenBank/DDBJ whole genome shotgun (WGS) entry which is preliminary data.</text>
</comment>
<dbReference type="SMART" id="SM01040">
    <property type="entry name" value="Bro-N"/>
    <property type="match status" value="1"/>
</dbReference>
<dbReference type="Proteomes" id="UP000266042">
    <property type="component" value="Unassembled WGS sequence"/>
</dbReference>